<dbReference type="HOGENOM" id="CLU_021322_0_1_14"/>
<name>Q8EX27_MALP2</name>
<sequence>MKKFFGKKAVIEAFKQNELSEVYYVSYFDELKEFKSKNIKLNKVNKKFFDKYEVVHQNILGIAKESSLTIHTDFDSFIEKINNLNTDKKIILVLDEIQDPGNFGAICRTSKSFQVAGIIFKKNNQIQINETVIKTSLGTVNYLNFLKVNNLSEVLNKLKKENYWTVCTALDEKSIPLSKFKTDINKLVVIVGNENKGVSELIKKDSDFIVKIEMDSSVQSLNVSVSTAIILYYLTHCL</sequence>
<dbReference type="InParanoid" id="Q8EX27"/>
<dbReference type="PANTHER" id="PTHR46429:SF1">
    <property type="entry name" value="23S RRNA (GUANOSINE-2'-O-)-METHYLTRANSFERASE RLMB"/>
    <property type="match status" value="1"/>
</dbReference>
<dbReference type="SUPFAM" id="SSF75217">
    <property type="entry name" value="alpha/beta knot"/>
    <property type="match status" value="1"/>
</dbReference>
<organism evidence="5 6">
    <name type="scientific">Malacoplasma penetrans (strain HF-2)</name>
    <name type="common">Mycoplasma penetrans</name>
    <dbReference type="NCBI Taxonomy" id="272633"/>
    <lineage>
        <taxon>Bacteria</taxon>
        <taxon>Bacillati</taxon>
        <taxon>Mycoplasmatota</taxon>
        <taxon>Mycoplasmoidales</taxon>
        <taxon>Mycoplasmoidaceae</taxon>
        <taxon>Malacoplasma</taxon>
    </lineage>
</organism>
<dbReference type="SMART" id="SM00967">
    <property type="entry name" value="SpoU_sub_bind"/>
    <property type="match status" value="1"/>
</dbReference>
<proteinExistence type="inferred from homology"/>
<dbReference type="InterPro" id="IPR004441">
    <property type="entry name" value="rRNA_MeTrfase_TrmH"/>
</dbReference>
<dbReference type="InterPro" id="IPR029026">
    <property type="entry name" value="tRNA_m1G_MTases_N"/>
</dbReference>
<dbReference type="Gene3D" id="3.40.1280.10">
    <property type="match status" value="1"/>
</dbReference>
<feature type="domain" description="RNA 2-O ribose methyltransferase substrate binding" evidence="4">
    <location>
        <begin position="3"/>
        <end position="69"/>
    </location>
</feature>
<evidence type="ECO:0000259" key="4">
    <source>
        <dbReference type="SMART" id="SM00967"/>
    </source>
</evidence>
<comment type="similarity">
    <text evidence="1">Belongs to the class IV-like SAM-binding methyltransferase superfamily. RNA methyltransferase TrmH family.</text>
</comment>
<reference evidence="5 6" key="1">
    <citation type="journal article" date="2002" name="Nucleic Acids Res.">
        <title>The complete genomic sequence of Mycoplasma penetrans, an intracellular bacterial pathogen in humans.</title>
        <authorList>
            <person name="Sasaki Y."/>
            <person name="Ishikawa J."/>
            <person name="Yamashita A."/>
            <person name="Oshima K."/>
            <person name="Kenri T."/>
            <person name="Furuya K."/>
            <person name="Yoshino C."/>
            <person name="Horino A."/>
            <person name="Shiba T."/>
            <person name="Sasaki T."/>
            <person name="Hattori M."/>
        </authorList>
    </citation>
    <scope>NUCLEOTIDE SEQUENCE [LARGE SCALE GENOMIC DNA]</scope>
    <source>
        <strain evidence="5 6">HF-2</strain>
    </source>
</reference>
<keyword evidence="3" id="KW-0808">Transferase</keyword>
<evidence type="ECO:0000256" key="1">
    <source>
        <dbReference type="ARBA" id="ARBA00007228"/>
    </source>
</evidence>
<dbReference type="InterPro" id="IPR029028">
    <property type="entry name" value="Alpha/beta_knot_MTases"/>
</dbReference>
<dbReference type="KEGG" id="mpe:MYPE230"/>
<accession>Q8EX27</accession>
<dbReference type="EMBL" id="BA000026">
    <property type="protein sequence ID" value="BAC43813.1"/>
    <property type="molecule type" value="Genomic_DNA"/>
</dbReference>
<dbReference type="GO" id="GO:0008173">
    <property type="term" value="F:RNA methyltransferase activity"/>
    <property type="evidence" value="ECO:0007669"/>
    <property type="project" value="InterPro"/>
</dbReference>
<dbReference type="STRING" id="272633.gene:10731114"/>
<dbReference type="FunCoup" id="Q8EX27">
    <property type="interactions" value="218"/>
</dbReference>
<dbReference type="InterPro" id="IPR001537">
    <property type="entry name" value="SpoU_MeTrfase"/>
</dbReference>
<evidence type="ECO:0000313" key="5">
    <source>
        <dbReference type="EMBL" id="BAC43813.1"/>
    </source>
</evidence>
<keyword evidence="6" id="KW-1185">Reference proteome</keyword>
<dbReference type="eggNOG" id="COG0566">
    <property type="taxonomic scope" value="Bacteria"/>
</dbReference>
<gene>
    <name evidence="5" type="ordered locus">MYPE230</name>
</gene>
<dbReference type="Proteomes" id="UP000002522">
    <property type="component" value="Chromosome"/>
</dbReference>
<dbReference type="GO" id="GO:0032259">
    <property type="term" value="P:methylation"/>
    <property type="evidence" value="ECO:0007669"/>
    <property type="project" value="UniProtKB-KW"/>
</dbReference>
<evidence type="ECO:0000313" key="6">
    <source>
        <dbReference type="Proteomes" id="UP000002522"/>
    </source>
</evidence>
<evidence type="ECO:0000256" key="2">
    <source>
        <dbReference type="ARBA" id="ARBA00022603"/>
    </source>
</evidence>
<keyword evidence="2 5" id="KW-0489">Methyltransferase</keyword>
<dbReference type="InterPro" id="IPR013123">
    <property type="entry name" value="SpoU_subst-bd"/>
</dbReference>
<dbReference type="RefSeq" id="WP_011076849.1">
    <property type="nucleotide sequence ID" value="NC_004432.1"/>
</dbReference>
<dbReference type="PANTHER" id="PTHR46429">
    <property type="entry name" value="23S RRNA (GUANOSINE-2'-O-)-METHYLTRANSFERASE RLMB"/>
    <property type="match status" value="1"/>
</dbReference>
<protein>
    <submittedName>
        <fullName evidence="5">rRNA methylase</fullName>
    </submittedName>
</protein>
<dbReference type="CDD" id="cd18103">
    <property type="entry name" value="SpoU-like_RlmB"/>
    <property type="match status" value="1"/>
</dbReference>
<dbReference type="Pfam" id="PF08032">
    <property type="entry name" value="SpoU_sub_bind"/>
    <property type="match status" value="1"/>
</dbReference>
<dbReference type="GO" id="GO:0005829">
    <property type="term" value="C:cytosol"/>
    <property type="evidence" value="ECO:0007669"/>
    <property type="project" value="TreeGrafter"/>
</dbReference>
<dbReference type="Pfam" id="PF00588">
    <property type="entry name" value="SpoU_methylase"/>
    <property type="match status" value="1"/>
</dbReference>
<evidence type="ECO:0000256" key="3">
    <source>
        <dbReference type="ARBA" id="ARBA00022679"/>
    </source>
</evidence>
<dbReference type="GO" id="GO:0006396">
    <property type="term" value="P:RNA processing"/>
    <property type="evidence" value="ECO:0007669"/>
    <property type="project" value="InterPro"/>
</dbReference>
<dbReference type="GO" id="GO:0003723">
    <property type="term" value="F:RNA binding"/>
    <property type="evidence" value="ECO:0007669"/>
    <property type="project" value="InterPro"/>
</dbReference>
<dbReference type="AlphaFoldDB" id="Q8EX27"/>
<dbReference type="NCBIfam" id="TIGR00186">
    <property type="entry name" value="rRNA_methyl_3"/>
    <property type="match status" value="1"/>
</dbReference>